<sequence length="108" mass="12081">MSTAPYIFTKVLKPVINYWRSTGRRICMFLDDGLGGNSCKESVSTDSIAVRADLAKLGFLLSVDKCVWDPSLIQTWLGYILNISENRLYVTDTRVSNLRESISSVLAD</sequence>
<dbReference type="PANTHER" id="PTHR33050:SF7">
    <property type="entry name" value="RIBONUCLEASE H"/>
    <property type="match status" value="1"/>
</dbReference>
<dbReference type="InterPro" id="IPR052055">
    <property type="entry name" value="Hepadnavirus_pol/RT"/>
</dbReference>
<keyword evidence="2" id="KW-1185">Reference proteome</keyword>
<evidence type="ECO:0000313" key="2">
    <source>
        <dbReference type="Proteomes" id="UP001159405"/>
    </source>
</evidence>
<dbReference type="InterPro" id="IPR043128">
    <property type="entry name" value="Rev_trsase/Diguanyl_cyclase"/>
</dbReference>
<protein>
    <recommendedName>
        <fullName evidence="3">Reverse transcriptase domain-containing protein</fullName>
    </recommendedName>
</protein>
<dbReference type="EMBL" id="CALNXK010000188">
    <property type="protein sequence ID" value="CAH3174142.1"/>
    <property type="molecule type" value="Genomic_DNA"/>
</dbReference>
<evidence type="ECO:0008006" key="3">
    <source>
        <dbReference type="Google" id="ProtNLM"/>
    </source>
</evidence>
<dbReference type="Proteomes" id="UP001159405">
    <property type="component" value="Unassembled WGS sequence"/>
</dbReference>
<name>A0ABN8R8C1_9CNID</name>
<dbReference type="SUPFAM" id="SSF56672">
    <property type="entry name" value="DNA/RNA polymerases"/>
    <property type="match status" value="1"/>
</dbReference>
<organism evidence="1 2">
    <name type="scientific">Porites lobata</name>
    <dbReference type="NCBI Taxonomy" id="104759"/>
    <lineage>
        <taxon>Eukaryota</taxon>
        <taxon>Metazoa</taxon>
        <taxon>Cnidaria</taxon>
        <taxon>Anthozoa</taxon>
        <taxon>Hexacorallia</taxon>
        <taxon>Scleractinia</taxon>
        <taxon>Fungiina</taxon>
        <taxon>Poritidae</taxon>
        <taxon>Porites</taxon>
    </lineage>
</organism>
<accession>A0ABN8R8C1</accession>
<dbReference type="Gene3D" id="3.30.70.270">
    <property type="match status" value="1"/>
</dbReference>
<gene>
    <name evidence="1" type="ORF">PLOB_00014609</name>
</gene>
<dbReference type="InterPro" id="IPR043502">
    <property type="entry name" value="DNA/RNA_pol_sf"/>
</dbReference>
<dbReference type="PANTHER" id="PTHR33050">
    <property type="entry name" value="REVERSE TRANSCRIPTASE DOMAIN-CONTAINING PROTEIN"/>
    <property type="match status" value="1"/>
</dbReference>
<reference evidence="1 2" key="1">
    <citation type="submission" date="2022-05" db="EMBL/GenBank/DDBJ databases">
        <authorList>
            <consortium name="Genoscope - CEA"/>
            <person name="William W."/>
        </authorList>
    </citation>
    <scope>NUCLEOTIDE SEQUENCE [LARGE SCALE GENOMIC DNA]</scope>
</reference>
<feature type="non-terminal residue" evidence="1">
    <location>
        <position position="108"/>
    </location>
</feature>
<comment type="caution">
    <text evidence="1">The sequence shown here is derived from an EMBL/GenBank/DDBJ whole genome shotgun (WGS) entry which is preliminary data.</text>
</comment>
<proteinExistence type="predicted"/>
<evidence type="ECO:0000313" key="1">
    <source>
        <dbReference type="EMBL" id="CAH3174142.1"/>
    </source>
</evidence>